<dbReference type="Gene3D" id="1.10.357.10">
    <property type="entry name" value="Tetracycline Repressor, domain 2"/>
    <property type="match status" value="1"/>
</dbReference>
<name>A0ABX1J0A5_9PSEU</name>
<evidence type="ECO:0000256" key="2">
    <source>
        <dbReference type="PROSITE-ProRule" id="PRU00335"/>
    </source>
</evidence>
<feature type="DNA-binding region" description="H-T-H motif" evidence="2">
    <location>
        <begin position="31"/>
        <end position="50"/>
    </location>
</feature>
<dbReference type="Proteomes" id="UP000715441">
    <property type="component" value="Unassembled WGS sequence"/>
</dbReference>
<dbReference type="PRINTS" id="PR00455">
    <property type="entry name" value="HTHTETR"/>
</dbReference>
<proteinExistence type="predicted"/>
<reference evidence="4 5" key="1">
    <citation type="submission" date="2020-04" db="EMBL/GenBank/DDBJ databases">
        <title>Novel species.</title>
        <authorList>
            <person name="Teo W.F.A."/>
            <person name="Lipun K."/>
            <person name="Srisuk N."/>
            <person name="Duangmal K."/>
        </authorList>
    </citation>
    <scope>NUCLEOTIDE SEQUENCE [LARGE SCALE GENOMIC DNA]</scope>
    <source>
        <strain evidence="4 5">K13G38</strain>
    </source>
</reference>
<dbReference type="SUPFAM" id="SSF48498">
    <property type="entry name" value="Tetracyclin repressor-like, C-terminal domain"/>
    <property type="match status" value="1"/>
</dbReference>
<evidence type="ECO:0000259" key="3">
    <source>
        <dbReference type="PROSITE" id="PS50977"/>
    </source>
</evidence>
<dbReference type="InterPro" id="IPR003012">
    <property type="entry name" value="Tet_transcr_reg_TetR"/>
</dbReference>
<sequence>MARPARPLLSRDRVVAAALRIIDNEGLAACSLPRLARQFGVRTPSLYHHFTDRAEIMAEVARAIVRETVVPQRDRDCFWTDWFVELGCNFRRTILRHPNAAPVLLEFVPRDVLSRLYDDAAAYLAASGVPSSRHVLILDGLETLTLGAALTQATKPAATREMIFPHTGGAGESALARAVKANEWRSTERLYVEVIRTFLRSASGQTEPETT</sequence>
<organism evidence="4 5">
    <name type="scientific">Amycolatopsis acididurans</name>
    <dbReference type="NCBI Taxonomy" id="2724524"/>
    <lineage>
        <taxon>Bacteria</taxon>
        <taxon>Bacillati</taxon>
        <taxon>Actinomycetota</taxon>
        <taxon>Actinomycetes</taxon>
        <taxon>Pseudonocardiales</taxon>
        <taxon>Pseudonocardiaceae</taxon>
        <taxon>Amycolatopsis</taxon>
    </lineage>
</organism>
<dbReference type="EMBL" id="JAAXLS010000004">
    <property type="protein sequence ID" value="NKQ53202.1"/>
    <property type="molecule type" value="Genomic_DNA"/>
</dbReference>
<dbReference type="Pfam" id="PF00440">
    <property type="entry name" value="TetR_N"/>
    <property type="match status" value="1"/>
</dbReference>
<gene>
    <name evidence="4" type="ORF">HFP15_09940</name>
</gene>
<dbReference type="InterPro" id="IPR009057">
    <property type="entry name" value="Homeodomain-like_sf"/>
</dbReference>
<dbReference type="SUPFAM" id="SSF46689">
    <property type="entry name" value="Homeodomain-like"/>
    <property type="match status" value="1"/>
</dbReference>
<comment type="caution">
    <text evidence="4">The sequence shown here is derived from an EMBL/GenBank/DDBJ whole genome shotgun (WGS) entry which is preliminary data.</text>
</comment>
<evidence type="ECO:0000256" key="1">
    <source>
        <dbReference type="ARBA" id="ARBA00023125"/>
    </source>
</evidence>
<evidence type="ECO:0000313" key="5">
    <source>
        <dbReference type="Proteomes" id="UP000715441"/>
    </source>
</evidence>
<keyword evidence="5" id="KW-1185">Reference proteome</keyword>
<dbReference type="InterPro" id="IPR036271">
    <property type="entry name" value="Tet_transcr_reg_TetR-rel_C_sf"/>
</dbReference>
<dbReference type="InterPro" id="IPR001647">
    <property type="entry name" value="HTH_TetR"/>
</dbReference>
<dbReference type="PROSITE" id="PS50977">
    <property type="entry name" value="HTH_TETR_2"/>
    <property type="match status" value="1"/>
</dbReference>
<keyword evidence="1 2" id="KW-0238">DNA-binding</keyword>
<evidence type="ECO:0000313" key="4">
    <source>
        <dbReference type="EMBL" id="NKQ53202.1"/>
    </source>
</evidence>
<protein>
    <submittedName>
        <fullName evidence="4">TetR family transcriptional regulator</fullName>
    </submittedName>
</protein>
<dbReference type="PRINTS" id="PR00400">
    <property type="entry name" value="TETREPRESSOR"/>
</dbReference>
<accession>A0ABX1J0A5</accession>
<feature type="domain" description="HTH tetR-type" evidence="3">
    <location>
        <begin position="8"/>
        <end position="68"/>
    </location>
</feature>